<dbReference type="STRING" id="135208.A0A4Z0A6R5"/>
<protein>
    <submittedName>
        <fullName evidence="1">Uncharacterized protein</fullName>
    </submittedName>
</protein>
<name>A0A4Z0A6R5_9AGAM</name>
<reference evidence="1 2" key="1">
    <citation type="submission" date="2019-02" db="EMBL/GenBank/DDBJ databases">
        <title>Genome sequencing of the rare red list fungi Hericium alpestre (H. flagellum).</title>
        <authorList>
            <person name="Buettner E."/>
            <person name="Kellner H."/>
        </authorList>
    </citation>
    <scope>NUCLEOTIDE SEQUENCE [LARGE SCALE GENOMIC DNA]</scope>
    <source>
        <strain evidence="1 2">DSM 108284</strain>
    </source>
</reference>
<dbReference type="Proteomes" id="UP000298061">
    <property type="component" value="Unassembled WGS sequence"/>
</dbReference>
<organism evidence="1 2">
    <name type="scientific">Hericium alpestre</name>
    <dbReference type="NCBI Taxonomy" id="135208"/>
    <lineage>
        <taxon>Eukaryota</taxon>
        <taxon>Fungi</taxon>
        <taxon>Dikarya</taxon>
        <taxon>Basidiomycota</taxon>
        <taxon>Agaricomycotina</taxon>
        <taxon>Agaricomycetes</taxon>
        <taxon>Russulales</taxon>
        <taxon>Hericiaceae</taxon>
        <taxon>Hericium</taxon>
    </lineage>
</organism>
<dbReference type="EMBL" id="SFCI01000154">
    <property type="protein sequence ID" value="TFY81984.1"/>
    <property type="molecule type" value="Genomic_DNA"/>
</dbReference>
<sequence>MYYYISFLRPPPLQSPLTAPITITPQVSNDLRTEPYPDPIDIFYAWTLPSAAPVTRPTDKGTSLHIKV</sequence>
<comment type="caution">
    <text evidence="1">The sequence shown here is derived from an EMBL/GenBank/DDBJ whole genome shotgun (WGS) entry which is preliminary data.</text>
</comment>
<accession>A0A4Z0A6R5</accession>
<proteinExistence type="predicted"/>
<keyword evidence="2" id="KW-1185">Reference proteome</keyword>
<gene>
    <name evidence="1" type="ORF">EWM64_g2029</name>
</gene>
<dbReference type="OrthoDB" id="413520at2759"/>
<evidence type="ECO:0000313" key="1">
    <source>
        <dbReference type="EMBL" id="TFY81984.1"/>
    </source>
</evidence>
<evidence type="ECO:0000313" key="2">
    <source>
        <dbReference type="Proteomes" id="UP000298061"/>
    </source>
</evidence>
<dbReference type="AlphaFoldDB" id="A0A4Z0A6R5"/>